<comment type="subcellular location">
    <subcellularLocation>
        <location evidence="1">Nucleus</location>
    </subcellularLocation>
</comment>
<dbReference type="GO" id="GO:0005634">
    <property type="term" value="C:nucleus"/>
    <property type="evidence" value="ECO:0007669"/>
    <property type="project" value="UniProtKB-SubCell"/>
</dbReference>
<dbReference type="GeneID" id="106003415"/>
<dbReference type="PANTHER" id="PTHR23226:SF346">
    <property type="entry name" value="RB-ASSOCIATED KRAB ZINC FINGER PROTEIN"/>
    <property type="match status" value="1"/>
</dbReference>
<evidence type="ECO:0000256" key="5">
    <source>
        <dbReference type="ARBA" id="ARBA00022737"/>
    </source>
</evidence>
<keyword evidence="7" id="KW-0862">Zinc</keyword>
<dbReference type="SUPFAM" id="SSF109640">
    <property type="entry name" value="KRAB domain (Kruppel-associated box)"/>
    <property type="match status" value="1"/>
</dbReference>
<evidence type="ECO:0000256" key="9">
    <source>
        <dbReference type="ARBA" id="ARBA00023015"/>
    </source>
</evidence>
<dbReference type="FunFam" id="3.30.160.60:FF:000269">
    <property type="entry name" value="Zinc finger protein 287"/>
    <property type="match status" value="1"/>
</dbReference>
<dbReference type="FunFam" id="3.30.160.60:FF:000380">
    <property type="entry name" value="zinc finger protein 2 isoform X2"/>
    <property type="match status" value="1"/>
</dbReference>
<evidence type="ECO:0000256" key="12">
    <source>
        <dbReference type="ARBA" id="ARBA00023242"/>
    </source>
</evidence>
<dbReference type="Pfam" id="PF00096">
    <property type="entry name" value="zf-C2H2"/>
    <property type="match status" value="14"/>
</dbReference>
<evidence type="ECO:0000256" key="3">
    <source>
        <dbReference type="ARBA" id="ARBA00022499"/>
    </source>
</evidence>
<dbReference type="PROSITE" id="PS50805">
    <property type="entry name" value="KRAB"/>
    <property type="match status" value="1"/>
</dbReference>
<dbReference type="GO" id="GO:0000981">
    <property type="term" value="F:DNA-binding transcription factor activity, RNA polymerase II-specific"/>
    <property type="evidence" value="ECO:0007669"/>
    <property type="project" value="TreeGrafter"/>
</dbReference>
<feature type="domain" description="C2H2-type" evidence="15">
    <location>
        <begin position="725"/>
        <end position="752"/>
    </location>
</feature>
<evidence type="ECO:0000259" key="15">
    <source>
        <dbReference type="PROSITE" id="PS50157"/>
    </source>
</evidence>
<dbReference type="PROSITE" id="PS50157">
    <property type="entry name" value="ZINC_FINGER_C2H2_2"/>
    <property type="match status" value="15"/>
</dbReference>
<dbReference type="OrthoDB" id="9411774at2759"/>
<keyword evidence="5" id="KW-0677">Repeat</keyword>
<feature type="domain" description="C2H2-type" evidence="15">
    <location>
        <begin position="529"/>
        <end position="556"/>
    </location>
</feature>
<accession>A0A8U0UZF3</accession>
<evidence type="ECO:0000256" key="7">
    <source>
        <dbReference type="ARBA" id="ARBA00022833"/>
    </source>
</evidence>
<keyword evidence="9" id="KW-0805">Transcription regulation</keyword>
<dbReference type="SUPFAM" id="SSF57667">
    <property type="entry name" value="beta-beta-alpha zinc fingers"/>
    <property type="match status" value="8"/>
</dbReference>
<evidence type="ECO:0000256" key="2">
    <source>
        <dbReference type="ARBA" id="ARBA00006991"/>
    </source>
</evidence>
<dbReference type="FunFam" id="3.30.160.60:FF:000330">
    <property type="entry name" value="Zinc finger with KRAB and SCAN domains 1"/>
    <property type="match status" value="1"/>
</dbReference>
<evidence type="ECO:0000256" key="13">
    <source>
        <dbReference type="ARBA" id="ARBA00068644"/>
    </source>
</evidence>
<feature type="domain" description="C2H2-type" evidence="15">
    <location>
        <begin position="557"/>
        <end position="584"/>
    </location>
</feature>
<evidence type="ECO:0000256" key="10">
    <source>
        <dbReference type="ARBA" id="ARBA00023125"/>
    </source>
</evidence>
<dbReference type="Proteomes" id="UP000000715">
    <property type="component" value="Unplaced"/>
</dbReference>
<protein>
    <recommendedName>
        <fullName evidence="13">Zinc finger protein 567</fullName>
    </recommendedName>
</protein>
<feature type="domain" description="C2H2-type" evidence="15">
    <location>
        <begin position="641"/>
        <end position="668"/>
    </location>
</feature>
<dbReference type="GO" id="GO:0008270">
    <property type="term" value="F:zinc ion binding"/>
    <property type="evidence" value="ECO:0007669"/>
    <property type="project" value="UniProtKB-KW"/>
</dbReference>
<feature type="domain" description="C2H2-type" evidence="15">
    <location>
        <begin position="753"/>
        <end position="780"/>
    </location>
</feature>
<dbReference type="PROSITE" id="PS00028">
    <property type="entry name" value="ZINC_FINGER_C2H2_1"/>
    <property type="match status" value="14"/>
</dbReference>
<dbReference type="InterPro" id="IPR001909">
    <property type="entry name" value="KRAB"/>
</dbReference>
<keyword evidence="4" id="KW-0479">Metal-binding</keyword>
<dbReference type="AlphaFoldDB" id="A0A8U0UZF3"/>
<keyword evidence="12" id="KW-0539">Nucleus</keyword>
<dbReference type="FunFam" id="3.30.160.60:FF:002343">
    <property type="entry name" value="Zinc finger protein 33A"/>
    <property type="match status" value="4"/>
</dbReference>
<dbReference type="Pfam" id="PF01352">
    <property type="entry name" value="KRAB"/>
    <property type="match status" value="1"/>
</dbReference>
<keyword evidence="17" id="KW-1185">Reference proteome</keyword>
<dbReference type="PANTHER" id="PTHR23226">
    <property type="entry name" value="ZINC FINGER AND SCAN DOMAIN-CONTAINING"/>
    <property type="match status" value="1"/>
</dbReference>
<dbReference type="FunFam" id="3.30.160.60:FF:002985">
    <property type="entry name" value="Zinc finger protein 567"/>
    <property type="match status" value="1"/>
</dbReference>
<feature type="domain" description="C2H2-type" evidence="15">
    <location>
        <begin position="697"/>
        <end position="724"/>
    </location>
</feature>
<dbReference type="SMART" id="SM00355">
    <property type="entry name" value="ZnF_C2H2"/>
    <property type="match status" value="14"/>
</dbReference>
<evidence type="ECO:0000313" key="18">
    <source>
        <dbReference type="RefSeq" id="XP_044932454.1"/>
    </source>
</evidence>
<dbReference type="CDD" id="cd07765">
    <property type="entry name" value="KRAB_A-box"/>
    <property type="match status" value="1"/>
</dbReference>
<evidence type="ECO:0000256" key="6">
    <source>
        <dbReference type="ARBA" id="ARBA00022771"/>
    </source>
</evidence>
<feature type="domain" description="KRAB" evidence="16">
    <location>
        <begin position="142"/>
        <end position="213"/>
    </location>
</feature>
<dbReference type="InterPro" id="IPR013087">
    <property type="entry name" value="Znf_C2H2_type"/>
</dbReference>
<dbReference type="Gene3D" id="6.10.140.140">
    <property type="match status" value="1"/>
</dbReference>
<feature type="domain" description="C2H2-type" evidence="15">
    <location>
        <begin position="585"/>
        <end position="612"/>
    </location>
</feature>
<evidence type="ECO:0000256" key="14">
    <source>
        <dbReference type="PROSITE-ProRule" id="PRU00042"/>
    </source>
</evidence>
<feature type="domain" description="C2H2-type" evidence="15">
    <location>
        <begin position="501"/>
        <end position="528"/>
    </location>
</feature>
<evidence type="ECO:0000256" key="4">
    <source>
        <dbReference type="ARBA" id="ARBA00022723"/>
    </source>
</evidence>
<dbReference type="GO" id="GO:0000978">
    <property type="term" value="F:RNA polymerase II cis-regulatory region sequence-specific DNA binding"/>
    <property type="evidence" value="ECO:0007669"/>
    <property type="project" value="TreeGrafter"/>
</dbReference>
<keyword evidence="11" id="KW-0804">Transcription</keyword>
<dbReference type="CTD" id="163081"/>
<keyword evidence="3" id="KW-1017">Isopeptide bond</keyword>
<feature type="domain" description="C2H2-type" evidence="15">
    <location>
        <begin position="389"/>
        <end position="416"/>
    </location>
</feature>
<evidence type="ECO:0000256" key="8">
    <source>
        <dbReference type="ARBA" id="ARBA00022843"/>
    </source>
</evidence>
<keyword evidence="6 14" id="KW-0863">Zinc-finger</keyword>
<evidence type="ECO:0000256" key="11">
    <source>
        <dbReference type="ARBA" id="ARBA00023163"/>
    </source>
</evidence>
<proteinExistence type="inferred from homology"/>
<dbReference type="FunFam" id="3.30.160.60:FF:000358">
    <property type="entry name" value="zinc finger protein 24"/>
    <property type="match status" value="1"/>
</dbReference>
<feature type="domain" description="C2H2-type" evidence="15">
    <location>
        <begin position="613"/>
        <end position="640"/>
    </location>
</feature>
<name>A0A8U0UZF3_MUSPF</name>
<dbReference type="InterPro" id="IPR036236">
    <property type="entry name" value="Znf_C2H2_sf"/>
</dbReference>
<dbReference type="Gene3D" id="3.30.160.60">
    <property type="entry name" value="Classic Zinc Finger"/>
    <property type="match status" value="14"/>
</dbReference>
<sequence length="783" mass="90829">MGFITVSDGCHSERDDFQVIGDNEIRPLIKVLFQKLQRGCGKCSSRSEKPVCREGAHARAPRLSLKDQAAETLGRYSPRRSTQARTADQWSKVTSRFVFETACDFGETTVRGTASFPKRNPKEDWSHLADLKTMAQRSQASVSFKDVTVDFTREEWQHLDPAQKTLYMDVMLENYCHLISVGCHMTKPDVILKLERGEEPWTSFTSHTCLEENWKEEDFLVKFKEHQDKFSRSVVFINHKKLTKENSNAYEKTFTLSKNPINSKNLPPEYDTHGKFFKNVSELIISNLSPARKRLSEYHGYGKSLLNTKAETAQPGVKSHNQRGRAISHNEVLMQYHKVETPAQSFGYNDCEKAFLKKGGLIMHNRTYRRENPSEYNKRRRATNIEKKHTCTECGKSFCRKSVLILHQGIHTEEKPYQCHQCGNSFRRKSYLIDHQRTHTGEKPFVCNECGKSFRLKTALTDHQRTHTGEKSYECPQCRNAFRLKSHLIRHQRTHTGEKPYECNDCGKSFRQKTTLSLHQRIHTGEKPYICKECGKSFHQKANLTVHQRTHTGEKPYICNECGKSFSQKTTLALHEKTHNEEKPYICNECGKSFRQKTTLVAHQRTHTGEKSYECPHCGKAFRMKSYLIDHHRTHTGEKPYECNECGKSFSQKTNLNLHQRIHTGEKPYICNECGKSFRQKATLTVHQKIHTGQKSYECPQCGKAFSRKSYLIHHQRTHTGEKPYKCNECGKCFRQKTNLIVHQRTHTGEKPYICNECGKSFSYKRNLIVHQRTHKGENIEMQ</sequence>
<dbReference type="FunFam" id="3.30.160.60:FF:000155">
    <property type="entry name" value="zinc finger protein 133 isoform X1"/>
    <property type="match status" value="3"/>
</dbReference>
<gene>
    <name evidence="18" type="primary">ZNF567</name>
</gene>
<feature type="domain" description="C2H2-type" evidence="15">
    <location>
        <begin position="417"/>
        <end position="444"/>
    </location>
</feature>
<organism evidence="17 18">
    <name type="scientific">Mustela putorius furo</name>
    <name type="common">European domestic ferret</name>
    <name type="synonym">Mustela furo</name>
    <dbReference type="NCBI Taxonomy" id="9669"/>
    <lineage>
        <taxon>Eukaryota</taxon>
        <taxon>Metazoa</taxon>
        <taxon>Chordata</taxon>
        <taxon>Craniata</taxon>
        <taxon>Vertebrata</taxon>
        <taxon>Euteleostomi</taxon>
        <taxon>Mammalia</taxon>
        <taxon>Eutheria</taxon>
        <taxon>Laurasiatheria</taxon>
        <taxon>Carnivora</taxon>
        <taxon>Caniformia</taxon>
        <taxon>Musteloidea</taxon>
        <taxon>Mustelidae</taxon>
        <taxon>Mustelinae</taxon>
        <taxon>Mustela</taxon>
    </lineage>
</organism>
<feature type="domain" description="C2H2-type" evidence="15">
    <location>
        <begin position="445"/>
        <end position="472"/>
    </location>
</feature>
<feature type="domain" description="C2H2-type" evidence="15">
    <location>
        <begin position="473"/>
        <end position="500"/>
    </location>
</feature>
<dbReference type="InterPro" id="IPR036051">
    <property type="entry name" value="KRAB_dom_sf"/>
</dbReference>
<evidence type="ECO:0000259" key="16">
    <source>
        <dbReference type="PROSITE" id="PS50805"/>
    </source>
</evidence>
<comment type="similarity">
    <text evidence="2">Belongs to the krueppel C2H2-type zinc-finger protein family.</text>
</comment>
<dbReference type="SMART" id="SM00349">
    <property type="entry name" value="KRAB"/>
    <property type="match status" value="1"/>
</dbReference>
<feature type="domain" description="C2H2-type" evidence="15">
    <location>
        <begin position="346"/>
        <end position="373"/>
    </location>
</feature>
<keyword evidence="8" id="KW-0832">Ubl conjugation</keyword>
<feature type="domain" description="C2H2-type" evidence="15">
    <location>
        <begin position="669"/>
        <end position="696"/>
    </location>
</feature>
<evidence type="ECO:0000256" key="1">
    <source>
        <dbReference type="ARBA" id="ARBA00004123"/>
    </source>
</evidence>
<dbReference type="FunFam" id="3.30.160.60:FF:000295">
    <property type="entry name" value="zinc finger protein 19"/>
    <property type="match status" value="2"/>
</dbReference>
<keyword evidence="10" id="KW-0238">DNA-binding</keyword>
<reference evidence="18" key="1">
    <citation type="submission" date="2025-08" db="UniProtKB">
        <authorList>
            <consortium name="RefSeq"/>
        </authorList>
    </citation>
    <scope>IDENTIFICATION</scope>
    <source>
        <tissue evidence="18">Brain</tissue>
    </source>
</reference>
<evidence type="ECO:0000313" key="17">
    <source>
        <dbReference type="Proteomes" id="UP000000715"/>
    </source>
</evidence>
<dbReference type="RefSeq" id="XP_044932454.1">
    <property type="nucleotide sequence ID" value="XM_045076519.1"/>
</dbReference>